<dbReference type="EMBL" id="KV427873">
    <property type="protein sequence ID" value="KZS99452.1"/>
    <property type="molecule type" value="Genomic_DNA"/>
</dbReference>
<evidence type="ECO:0000313" key="2">
    <source>
        <dbReference type="EMBL" id="KZS99452.1"/>
    </source>
</evidence>
<feature type="region of interest" description="Disordered" evidence="1">
    <location>
        <begin position="158"/>
        <end position="178"/>
    </location>
</feature>
<gene>
    <name evidence="2" type="ORF">LAESUDRAFT_765518</name>
</gene>
<sequence>MASMLDWLMFHSRPEFDLWLTAAIGHTDLTAFHLAFINAGPLHSPTELHAKMTEIVEVIDRGTLSGAPQARVTACDSFLMGCVEDLVVDRHDTKFLGHVCSITFWWMCFDQDHMAVAATAMAAKPFCESSISASSVELTKHEFSETLTASASHAQSMVGSLAGSPEPPTPTMSSGKVPAMRAKAITPEVLREYLDIICNTSGVLKQVLVDFGKPWPSAKMNVSLSLFLRMPALCVPAFTAAWGTLHAVFSSPLLHSHSKTSPQVTTTCLNLYDEWKDLQVARTLGDEGVIETAVKAFASYLSALDDIPEETTHVHAKNFHKKAQALLDPIACPSWLVWCEELLFSGQAAALSGAKAM</sequence>
<accession>A0A165AQF4</accession>
<protein>
    <submittedName>
        <fullName evidence="2">Uncharacterized protein</fullName>
    </submittedName>
</protein>
<dbReference type="InParanoid" id="A0A165AQF4"/>
<dbReference type="GeneID" id="63830734"/>
<dbReference type="AlphaFoldDB" id="A0A165AQF4"/>
<dbReference type="Proteomes" id="UP000076871">
    <property type="component" value="Unassembled WGS sequence"/>
</dbReference>
<name>A0A165AQF4_9APHY</name>
<organism evidence="2 3">
    <name type="scientific">Laetiporus sulphureus 93-53</name>
    <dbReference type="NCBI Taxonomy" id="1314785"/>
    <lineage>
        <taxon>Eukaryota</taxon>
        <taxon>Fungi</taxon>
        <taxon>Dikarya</taxon>
        <taxon>Basidiomycota</taxon>
        <taxon>Agaricomycotina</taxon>
        <taxon>Agaricomycetes</taxon>
        <taxon>Polyporales</taxon>
        <taxon>Laetiporus</taxon>
    </lineage>
</organism>
<dbReference type="RefSeq" id="XP_040757193.1">
    <property type="nucleotide sequence ID" value="XM_040913706.1"/>
</dbReference>
<proteinExistence type="predicted"/>
<keyword evidence="3" id="KW-1185">Reference proteome</keyword>
<reference evidence="2 3" key="1">
    <citation type="journal article" date="2016" name="Mol. Biol. Evol.">
        <title>Comparative Genomics of Early-Diverging Mushroom-Forming Fungi Provides Insights into the Origins of Lignocellulose Decay Capabilities.</title>
        <authorList>
            <person name="Nagy L.G."/>
            <person name="Riley R."/>
            <person name="Tritt A."/>
            <person name="Adam C."/>
            <person name="Daum C."/>
            <person name="Floudas D."/>
            <person name="Sun H."/>
            <person name="Yadav J.S."/>
            <person name="Pangilinan J."/>
            <person name="Larsson K.H."/>
            <person name="Matsuura K."/>
            <person name="Barry K."/>
            <person name="Labutti K."/>
            <person name="Kuo R."/>
            <person name="Ohm R.A."/>
            <person name="Bhattacharya S.S."/>
            <person name="Shirouzu T."/>
            <person name="Yoshinaga Y."/>
            <person name="Martin F.M."/>
            <person name="Grigoriev I.V."/>
            <person name="Hibbett D.S."/>
        </authorList>
    </citation>
    <scope>NUCLEOTIDE SEQUENCE [LARGE SCALE GENOMIC DNA]</scope>
    <source>
        <strain evidence="2 3">93-53</strain>
    </source>
</reference>
<evidence type="ECO:0000313" key="3">
    <source>
        <dbReference type="Proteomes" id="UP000076871"/>
    </source>
</evidence>
<evidence type="ECO:0000256" key="1">
    <source>
        <dbReference type="SAM" id="MobiDB-lite"/>
    </source>
</evidence>